<dbReference type="InterPro" id="IPR016032">
    <property type="entry name" value="Sig_transdc_resp-reg_C-effctor"/>
</dbReference>
<name>A0ABU5CCX4_9BACI</name>
<dbReference type="Proteomes" id="UP001228376">
    <property type="component" value="Unassembled WGS sequence"/>
</dbReference>
<accession>A0ABU5CCX4</accession>
<dbReference type="InterPro" id="IPR036388">
    <property type="entry name" value="WH-like_DNA-bd_sf"/>
</dbReference>
<comment type="caution">
    <text evidence="4">The sequence shown here is derived from an EMBL/GenBank/DDBJ whole genome shotgun (WGS) entry which is preliminary data.</text>
</comment>
<organism evidence="4 5">
    <name type="scientific">Tigheibacillus jepli</name>
    <dbReference type="NCBI Taxonomy" id="3035914"/>
    <lineage>
        <taxon>Bacteria</taxon>
        <taxon>Bacillati</taxon>
        <taxon>Bacillota</taxon>
        <taxon>Bacilli</taxon>
        <taxon>Bacillales</taxon>
        <taxon>Bacillaceae</taxon>
        <taxon>Tigheibacillus</taxon>
    </lineage>
</organism>
<evidence type="ECO:0000259" key="3">
    <source>
        <dbReference type="PROSITE" id="PS50043"/>
    </source>
</evidence>
<proteinExistence type="predicted"/>
<dbReference type="InterPro" id="IPR000792">
    <property type="entry name" value="Tscrpt_reg_LuxR_C"/>
</dbReference>
<dbReference type="EMBL" id="JAROCA020000001">
    <property type="protein sequence ID" value="MDY0404154.1"/>
    <property type="molecule type" value="Genomic_DNA"/>
</dbReference>
<dbReference type="Pfam" id="PF00196">
    <property type="entry name" value="GerE"/>
    <property type="match status" value="1"/>
</dbReference>
<dbReference type="SUPFAM" id="SSF46894">
    <property type="entry name" value="C-terminal effector domain of the bipartite response regulators"/>
    <property type="match status" value="1"/>
</dbReference>
<feature type="domain" description="HTH luxR-type" evidence="3">
    <location>
        <begin position="1"/>
        <end position="52"/>
    </location>
</feature>
<dbReference type="Gene3D" id="1.10.10.10">
    <property type="entry name" value="Winged helix-like DNA-binding domain superfamily/Winged helix DNA-binding domain"/>
    <property type="match status" value="1"/>
</dbReference>
<keyword evidence="2" id="KW-0804">Transcription</keyword>
<evidence type="ECO:0000313" key="5">
    <source>
        <dbReference type="Proteomes" id="UP001228376"/>
    </source>
</evidence>
<evidence type="ECO:0000313" key="4">
    <source>
        <dbReference type="EMBL" id="MDY0404154.1"/>
    </source>
</evidence>
<gene>
    <name evidence="4" type="ORF">P5G51_000895</name>
</gene>
<dbReference type="PROSITE" id="PS50043">
    <property type="entry name" value="HTH_LUXR_2"/>
    <property type="match status" value="1"/>
</dbReference>
<protein>
    <submittedName>
        <fullName evidence="4">LuxR C-terminal-related transcriptional regulator</fullName>
    </submittedName>
</protein>
<dbReference type="RefSeq" id="WP_320384129.1">
    <property type="nucleotide sequence ID" value="NZ_JAROCA020000001.1"/>
</dbReference>
<sequence>MMYLLMKNRSNKEMAVSLDLTEKTIRDYVSMAYKKLGINKRQEAVAFLQAVMRETQPATDDEDSS</sequence>
<keyword evidence="5" id="KW-1185">Reference proteome</keyword>
<evidence type="ECO:0000256" key="2">
    <source>
        <dbReference type="ARBA" id="ARBA00023163"/>
    </source>
</evidence>
<keyword evidence="1" id="KW-0805">Transcription regulation</keyword>
<reference evidence="4 5" key="1">
    <citation type="submission" date="2023-10" db="EMBL/GenBank/DDBJ databases">
        <title>179-bfca-hs.</title>
        <authorList>
            <person name="Miliotis G."/>
            <person name="Sengupta P."/>
            <person name="Hameed A."/>
            <person name="Chuvochina M."/>
            <person name="Mcdonagh F."/>
            <person name="Simpson A.C."/>
            <person name="Singh N.K."/>
            <person name="Rekha P.D."/>
            <person name="Raman K."/>
            <person name="Hugenholtz P."/>
            <person name="Venkateswaran K."/>
        </authorList>
    </citation>
    <scope>NUCLEOTIDE SEQUENCE [LARGE SCALE GENOMIC DNA]</scope>
    <source>
        <strain evidence="4 5">179-BFC-A-HS</strain>
    </source>
</reference>
<evidence type="ECO:0000256" key="1">
    <source>
        <dbReference type="ARBA" id="ARBA00023015"/>
    </source>
</evidence>
<dbReference type="SMART" id="SM00421">
    <property type="entry name" value="HTH_LUXR"/>
    <property type="match status" value="1"/>
</dbReference>